<evidence type="ECO:0000313" key="2">
    <source>
        <dbReference type="Proteomes" id="UP001501326"/>
    </source>
</evidence>
<name>A0ABP6HA01_9MICO</name>
<dbReference type="EMBL" id="BAAARN010000004">
    <property type="protein sequence ID" value="GAA2738821.1"/>
    <property type="molecule type" value="Genomic_DNA"/>
</dbReference>
<dbReference type="Proteomes" id="UP001501326">
    <property type="component" value="Unassembled WGS sequence"/>
</dbReference>
<accession>A0ABP6HA01</accession>
<evidence type="ECO:0000313" key="1">
    <source>
        <dbReference type="EMBL" id="GAA2738821.1"/>
    </source>
</evidence>
<reference evidence="2" key="1">
    <citation type="journal article" date="2019" name="Int. J. Syst. Evol. Microbiol.">
        <title>The Global Catalogue of Microorganisms (GCM) 10K type strain sequencing project: providing services to taxonomists for standard genome sequencing and annotation.</title>
        <authorList>
            <consortium name="The Broad Institute Genomics Platform"/>
            <consortium name="The Broad Institute Genome Sequencing Center for Infectious Disease"/>
            <person name="Wu L."/>
            <person name="Ma J."/>
        </authorList>
    </citation>
    <scope>NUCLEOTIDE SEQUENCE [LARGE SCALE GENOMIC DNA]</scope>
    <source>
        <strain evidence="2">JCM 16378</strain>
    </source>
</reference>
<protein>
    <submittedName>
        <fullName evidence="1">Uncharacterized protein</fullName>
    </submittedName>
</protein>
<organism evidence="1 2">
    <name type="scientific">Pedococcus aerophilus</name>
    <dbReference type="NCBI Taxonomy" id="436356"/>
    <lineage>
        <taxon>Bacteria</taxon>
        <taxon>Bacillati</taxon>
        <taxon>Actinomycetota</taxon>
        <taxon>Actinomycetes</taxon>
        <taxon>Micrococcales</taxon>
        <taxon>Intrasporangiaceae</taxon>
        <taxon>Pedococcus</taxon>
    </lineage>
</organism>
<dbReference type="RefSeq" id="WP_344195209.1">
    <property type="nucleotide sequence ID" value="NZ_BAAARN010000004.1"/>
</dbReference>
<keyword evidence="2" id="KW-1185">Reference proteome</keyword>
<proteinExistence type="predicted"/>
<gene>
    <name evidence="1" type="ORF">GCM10009867_31870</name>
</gene>
<comment type="caution">
    <text evidence="1">The sequence shown here is derived from an EMBL/GenBank/DDBJ whole genome shotgun (WGS) entry which is preliminary data.</text>
</comment>
<sequence>MATLVVDTVEPRVRYASIDVELVGERVATTEDRTRLARRYLGVEGADAYLAMAQESFGPESVFTVRPTRWRTADLTPGG</sequence>